<feature type="chain" id="PRO_5035148185" evidence="2">
    <location>
        <begin position="22"/>
        <end position="465"/>
    </location>
</feature>
<reference evidence="3" key="1">
    <citation type="submission" date="2021-05" db="EMBL/GenBank/DDBJ databases">
        <title>A free-living protist that lacks canonical eukaryotic 1 DNA replication and segregation systems.</title>
        <authorList>
            <person name="Salas-Leiva D.E."/>
            <person name="Tromer E.C."/>
            <person name="Curtis B.A."/>
            <person name="Jerlstrom-Hultqvist J."/>
            <person name="Kolisko M."/>
            <person name="Yi Z."/>
            <person name="Salas-Leiva J.S."/>
            <person name="Gallot-Lavallee L."/>
            <person name="Kops G.J.P.L."/>
            <person name="Archibald J.M."/>
            <person name="Simpson A.G.B."/>
            <person name="Roger A.J."/>
        </authorList>
    </citation>
    <scope>NUCLEOTIDE SEQUENCE</scope>
    <source>
        <strain evidence="3">BICM</strain>
    </source>
</reference>
<evidence type="ECO:0000313" key="4">
    <source>
        <dbReference type="Proteomes" id="UP000717585"/>
    </source>
</evidence>
<keyword evidence="1" id="KW-1133">Transmembrane helix</keyword>
<keyword evidence="1" id="KW-0472">Membrane</keyword>
<protein>
    <submittedName>
        <fullName evidence="3">Acid ceramidase</fullName>
    </submittedName>
</protein>
<feature type="transmembrane region" description="Helical" evidence="1">
    <location>
        <begin position="409"/>
        <end position="431"/>
    </location>
</feature>
<dbReference type="AlphaFoldDB" id="A0A8J6DZE1"/>
<dbReference type="OrthoDB" id="5273684at2759"/>
<dbReference type="PANTHER" id="PTHR28583">
    <property type="entry name" value="ACID AMIDASE"/>
    <property type="match status" value="1"/>
</dbReference>
<name>A0A8J6DZE1_9EUKA</name>
<dbReference type="GO" id="GO:0016810">
    <property type="term" value="F:hydrolase activity, acting on carbon-nitrogen (but not peptide) bonds"/>
    <property type="evidence" value="ECO:0007669"/>
    <property type="project" value="TreeGrafter"/>
</dbReference>
<comment type="caution">
    <text evidence="3">The sequence shown here is derived from an EMBL/GenBank/DDBJ whole genome shotgun (WGS) entry which is preliminary data.</text>
</comment>
<dbReference type="PANTHER" id="PTHR28583:SF4">
    <property type="entry name" value="N-ACYLETHANOLAMINE-HYDROLYZING ACID AMIDASE"/>
    <property type="match status" value="1"/>
</dbReference>
<keyword evidence="1" id="KW-0812">Transmembrane</keyword>
<evidence type="ECO:0000256" key="2">
    <source>
        <dbReference type="SAM" id="SignalP"/>
    </source>
</evidence>
<accession>A0A8J6DZE1</accession>
<dbReference type="EMBL" id="JAHDYR010000064">
    <property type="protein sequence ID" value="KAG9390593.1"/>
    <property type="molecule type" value="Genomic_DNA"/>
</dbReference>
<gene>
    <name evidence="3" type="ORF">J8273_7944</name>
</gene>
<feature type="signal peptide" evidence="2">
    <location>
        <begin position="1"/>
        <end position="21"/>
    </location>
</feature>
<keyword evidence="2" id="KW-0732">Signal</keyword>
<dbReference type="Proteomes" id="UP000717585">
    <property type="component" value="Unassembled WGS sequence"/>
</dbReference>
<evidence type="ECO:0000313" key="3">
    <source>
        <dbReference type="EMBL" id="KAG9390593.1"/>
    </source>
</evidence>
<organism evidence="3 4">
    <name type="scientific">Carpediemonas membranifera</name>
    <dbReference type="NCBI Taxonomy" id="201153"/>
    <lineage>
        <taxon>Eukaryota</taxon>
        <taxon>Metamonada</taxon>
        <taxon>Carpediemonas-like organisms</taxon>
        <taxon>Carpediemonas</taxon>
    </lineage>
</organism>
<proteinExistence type="predicted"/>
<evidence type="ECO:0000256" key="1">
    <source>
        <dbReference type="SAM" id="Phobius"/>
    </source>
</evidence>
<keyword evidence="4" id="KW-1185">Reference proteome</keyword>
<sequence>MKAVSAMFLLSMLAVCVTVSAFPNPFALGTQWPRTLHRHKFYMADLQSTTVNPWADIVNSKRSEIKAAISTAKSVFDATEKTTILNNAATFFPTRYYKQIQMIYNALSDDGKKTDITLSDLILLNVWYDFSVGDASTTLIVRKPDDDEGHPIFGFSWNAGAVENTNKYTHRSKTQLQDLVVAIDYMDRDTEVHTKSTVTLAGWVGVIGGVTYTGAESFAATYAANYQDAVPKLADLISGFTNHYVLPSIYLRELIEGRDNYNSAINYITTGVATKLPIFMSVVGSGSNSATIYSTDGDYLTSATKLDIHHHMMLQDSTKIQEAITATDKWLAVRKAVDVNSNLNRDGFLKNVLSIYPIRDEDTVLSMYADPTDNVFEVQAEKCEYIKSFNDHAKFIIEACNNPPAPVNLAIPALSVVIFIGVISMAVYGYWERRRQMKLIKAGTKTASAVGYTPIDGPEVNDLVE</sequence>